<dbReference type="Pfam" id="PF13411">
    <property type="entry name" value="MerR_1"/>
    <property type="match status" value="1"/>
</dbReference>
<dbReference type="PRINTS" id="PR00040">
    <property type="entry name" value="HTHMERR"/>
</dbReference>
<comment type="caution">
    <text evidence="3">The sequence shown here is derived from an EMBL/GenBank/DDBJ whole genome shotgun (WGS) entry which is preliminary data.</text>
</comment>
<evidence type="ECO:0000256" key="1">
    <source>
        <dbReference type="ARBA" id="ARBA00023125"/>
    </source>
</evidence>
<dbReference type="Proteomes" id="UP000245433">
    <property type="component" value="Unassembled WGS sequence"/>
</dbReference>
<dbReference type="Gene3D" id="1.10.1660.10">
    <property type="match status" value="1"/>
</dbReference>
<dbReference type="InterPro" id="IPR009061">
    <property type="entry name" value="DNA-bd_dom_put_sf"/>
</dbReference>
<dbReference type="SUPFAM" id="SSF46955">
    <property type="entry name" value="Putative DNA-binding domain"/>
    <property type="match status" value="1"/>
</dbReference>
<evidence type="ECO:0000259" key="2">
    <source>
        <dbReference type="PROSITE" id="PS50937"/>
    </source>
</evidence>
<organism evidence="3 4">
    <name type="scientific">Convivina intestini</name>
    <dbReference type="NCBI Taxonomy" id="1505726"/>
    <lineage>
        <taxon>Bacteria</taxon>
        <taxon>Bacillati</taxon>
        <taxon>Bacillota</taxon>
        <taxon>Bacilli</taxon>
        <taxon>Lactobacillales</taxon>
        <taxon>Lactobacillaceae</taxon>
        <taxon>Convivina</taxon>
    </lineage>
</organism>
<sequence>MAENYQIAEVAKLSGFSIATLRYYEELGLLKPARDRNNYRIFSDNDLRWIDFIKRAKATGLSLNKIIDYAKLREQGNQTIKERMAILDEQEQFLLDNQREIQDHIDFLKGKKNYYRQMLNQKSEV</sequence>
<dbReference type="GO" id="GO:0003677">
    <property type="term" value="F:DNA binding"/>
    <property type="evidence" value="ECO:0007669"/>
    <property type="project" value="UniProtKB-KW"/>
</dbReference>
<accession>A0A2U1D9L8</accession>
<dbReference type="PANTHER" id="PTHR30204:SF98">
    <property type="entry name" value="HTH-TYPE TRANSCRIPTIONAL REGULATOR ADHR"/>
    <property type="match status" value="1"/>
</dbReference>
<dbReference type="GO" id="GO:0003700">
    <property type="term" value="F:DNA-binding transcription factor activity"/>
    <property type="evidence" value="ECO:0007669"/>
    <property type="project" value="InterPro"/>
</dbReference>
<name>A0A2U1D9L8_9LACO</name>
<evidence type="ECO:0000313" key="3">
    <source>
        <dbReference type="EMBL" id="PVY84347.1"/>
    </source>
</evidence>
<dbReference type="CDD" id="cd01109">
    <property type="entry name" value="HTH_YyaN"/>
    <property type="match status" value="1"/>
</dbReference>
<protein>
    <submittedName>
        <fullName evidence="3">DNA-binding transcriptional MerR regulator</fullName>
    </submittedName>
</protein>
<gene>
    <name evidence="3" type="ORF">C7384_10495</name>
</gene>
<proteinExistence type="predicted"/>
<dbReference type="InterPro" id="IPR047057">
    <property type="entry name" value="MerR_fam"/>
</dbReference>
<dbReference type="EMBL" id="QEKT01000004">
    <property type="protein sequence ID" value="PVY84347.1"/>
    <property type="molecule type" value="Genomic_DNA"/>
</dbReference>
<dbReference type="PROSITE" id="PS50937">
    <property type="entry name" value="HTH_MERR_2"/>
    <property type="match status" value="1"/>
</dbReference>
<evidence type="ECO:0000313" key="4">
    <source>
        <dbReference type="Proteomes" id="UP000245433"/>
    </source>
</evidence>
<dbReference type="AlphaFoldDB" id="A0A2U1D9L8"/>
<dbReference type="RefSeq" id="WP_089939774.1">
    <property type="nucleotide sequence ID" value="NZ_CAKOEX010000011.1"/>
</dbReference>
<dbReference type="InterPro" id="IPR000551">
    <property type="entry name" value="MerR-type_HTH_dom"/>
</dbReference>
<keyword evidence="4" id="KW-1185">Reference proteome</keyword>
<dbReference type="SMART" id="SM00422">
    <property type="entry name" value="HTH_MERR"/>
    <property type="match status" value="1"/>
</dbReference>
<keyword evidence="1 3" id="KW-0238">DNA-binding</keyword>
<feature type="domain" description="HTH merR-type" evidence="2">
    <location>
        <begin position="4"/>
        <end position="72"/>
    </location>
</feature>
<dbReference type="OrthoDB" id="9811174at2"/>
<dbReference type="PANTHER" id="PTHR30204">
    <property type="entry name" value="REDOX-CYCLING DRUG-SENSING TRANSCRIPTIONAL ACTIVATOR SOXR"/>
    <property type="match status" value="1"/>
</dbReference>
<reference evidence="3 4" key="1">
    <citation type="submission" date="2018-04" db="EMBL/GenBank/DDBJ databases">
        <title>Genomic Encyclopedia of Type Strains, Phase IV (KMG-IV): sequencing the most valuable type-strain genomes for metagenomic binning, comparative biology and taxonomic classification.</title>
        <authorList>
            <person name="Goeker M."/>
        </authorList>
    </citation>
    <scope>NUCLEOTIDE SEQUENCE [LARGE SCALE GENOMIC DNA]</scope>
    <source>
        <strain evidence="3 4">DSM 28795</strain>
    </source>
</reference>